<dbReference type="RefSeq" id="WP_166953566.1">
    <property type="nucleotide sequence ID" value="NZ_JAASQI010000006.1"/>
</dbReference>
<accession>A0ABX0V0V3</accession>
<name>A0ABX0V0V3_9HYPH</name>
<sequence>MPKNESRVALISGGGRGIGSAIAQRLVSAGWSVSLGMRNPDRQAWMAGSEDRIHLAAYNALDADAEEAWAAAAAKRFGRIDAIVANAGVANPKDVIEASDEELQQLLDINVKAPRRLARAAWPWLASARNGRIIVMASLSGKRVKSARSGLYSISKFAAVALAHALRHAGFDCGVRATAVCPGFVASDMSAALTDLPQDRMTDPADIARIIEMLLDLPNEASVAEFTINCQLEESF</sequence>
<dbReference type="Gene3D" id="3.40.50.720">
    <property type="entry name" value="NAD(P)-binding Rossmann-like Domain"/>
    <property type="match status" value="1"/>
</dbReference>
<dbReference type="EMBL" id="JAASQI010000006">
    <property type="protein sequence ID" value="NIJ58801.1"/>
    <property type="molecule type" value="Genomic_DNA"/>
</dbReference>
<organism evidence="2 3">
    <name type="scientific">Pseudochelatococcus lubricantis</name>
    <dbReference type="NCBI Taxonomy" id="1538102"/>
    <lineage>
        <taxon>Bacteria</taxon>
        <taxon>Pseudomonadati</taxon>
        <taxon>Pseudomonadota</taxon>
        <taxon>Alphaproteobacteria</taxon>
        <taxon>Hyphomicrobiales</taxon>
        <taxon>Chelatococcaceae</taxon>
        <taxon>Pseudochelatococcus</taxon>
    </lineage>
</organism>
<keyword evidence="3" id="KW-1185">Reference proteome</keyword>
<dbReference type="PROSITE" id="PS00061">
    <property type="entry name" value="ADH_SHORT"/>
    <property type="match status" value="1"/>
</dbReference>
<evidence type="ECO:0000313" key="3">
    <source>
        <dbReference type="Proteomes" id="UP001429580"/>
    </source>
</evidence>
<dbReference type="InterPro" id="IPR002347">
    <property type="entry name" value="SDR_fam"/>
</dbReference>
<dbReference type="Proteomes" id="UP001429580">
    <property type="component" value="Unassembled WGS sequence"/>
</dbReference>
<protein>
    <submittedName>
        <fullName evidence="2">NAD(P)-dependent dehydrogenase (Short-subunit alcohol dehydrogenase family)</fullName>
    </submittedName>
</protein>
<comment type="similarity">
    <text evidence="1">Belongs to the short-chain dehydrogenases/reductases (SDR) family.</text>
</comment>
<evidence type="ECO:0000256" key="1">
    <source>
        <dbReference type="ARBA" id="ARBA00006484"/>
    </source>
</evidence>
<reference evidence="2 3" key="1">
    <citation type="submission" date="2020-03" db="EMBL/GenBank/DDBJ databases">
        <title>Genomic Encyclopedia of Type Strains, Phase IV (KMG-IV): sequencing the most valuable type-strain genomes for metagenomic binning, comparative biology and taxonomic classification.</title>
        <authorList>
            <person name="Goeker M."/>
        </authorList>
    </citation>
    <scope>NUCLEOTIDE SEQUENCE [LARGE SCALE GENOMIC DNA]</scope>
    <source>
        <strain evidence="2 3">DSM 103870</strain>
    </source>
</reference>
<dbReference type="PRINTS" id="PR00081">
    <property type="entry name" value="GDHRDH"/>
</dbReference>
<proteinExistence type="inferred from homology"/>
<dbReference type="Pfam" id="PF00106">
    <property type="entry name" value="adh_short"/>
    <property type="match status" value="1"/>
</dbReference>
<dbReference type="SUPFAM" id="SSF51735">
    <property type="entry name" value="NAD(P)-binding Rossmann-fold domains"/>
    <property type="match status" value="1"/>
</dbReference>
<comment type="caution">
    <text evidence="2">The sequence shown here is derived from an EMBL/GenBank/DDBJ whole genome shotgun (WGS) entry which is preliminary data.</text>
</comment>
<dbReference type="InterPro" id="IPR020904">
    <property type="entry name" value="Sc_DH/Rdtase_CS"/>
</dbReference>
<dbReference type="InterPro" id="IPR036291">
    <property type="entry name" value="NAD(P)-bd_dom_sf"/>
</dbReference>
<gene>
    <name evidence="2" type="ORF">FHS82_002656</name>
</gene>
<evidence type="ECO:0000313" key="2">
    <source>
        <dbReference type="EMBL" id="NIJ58801.1"/>
    </source>
</evidence>
<dbReference type="PANTHER" id="PTHR42760">
    <property type="entry name" value="SHORT-CHAIN DEHYDROGENASES/REDUCTASES FAMILY MEMBER"/>
    <property type="match status" value="1"/>
</dbReference>